<gene>
    <name evidence="9" type="primary">Dmrt93B</name>
</gene>
<dbReference type="GO" id="GO:0000978">
    <property type="term" value="F:RNA polymerase II cis-regulatory region sequence-specific DNA binding"/>
    <property type="evidence" value="ECO:0007669"/>
    <property type="project" value="TreeGrafter"/>
</dbReference>
<dbReference type="PROSITE" id="PS50809">
    <property type="entry name" value="DM_2"/>
    <property type="match status" value="1"/>
</dbReference>
<dbReference type="GO" id="GO:0005634">
    <property type="term" value="C:nucleus"/>
    <property type="evidence" value="ECO:0007669"/>
    <property type="project" value="UniProtKB-SubCell"/>
</dbReference>
<feature type="region of interest" description="Disordered" evidence="7">
    <location>
        <begin position="352"/>
        <end position="375"/>
    </location>
</feature>
<dbReference type="EMBL" id="LR027814">
    <property type="protein sequence ID" value="VCU79645.1"/>
    <property type="molecule type" value="mRNA"/>
</dbReference>
<protein>
    <submittedName>
        <fullName evidence="9">Dmrt93B</fullName>
    </submittedName>
</protein>
<keyword evidence="4 6" id="KW-0238">DNA-binding</keyword>
<organism evidence="9">
    <name type="scientific">Euperipatoides kanangrensis</name>
    <dbReference type="NCBI Taxonomy" id="488523"/>
    <lineage>
        <taxon>Eukaryota</taxon>
        <taxon>Metazoa</taxon>
        <taxon>Ecdysozoa</taxon>
        <taxon>Onychophora</taxon>
        <taxon>Udeonychophora</taxon>
        <taxon>Euonychophora</taxon>
        <taxon>Peripatopsidae</taxon>
        <taxon>Euperipatoides</taxon>
    </lineage>
</organism>
<evidence type="ECO:0000313" key="9">
    <source>
        <dbReference type="EMBL" id="VCU79645.1"/>
    </source>
</evidence>
<dbReference type="GO" id="GO:0000981">
    <property type="term" value="F:DNA-binding transcription factor activity, RNA polymerase II-specific"/>
    <property type="evidence" value="ECO:0007669"/>
    <property type="project" value="TreeGrafter"/>
</dbReference>
<keyword evidence="3 6" id="KW-0862">Zinc</keyword>
<dbReference type="AlphaFoldDB" id="A0A447DI94"/>
<evidence type="ECO:0000256" key="5">
    <source>
        <dbReference type="ARBA" id="ARBA00023242"/>
    </source>
</evidence>
<feature type="compositionally biased region" description="Polar residues" evidence="7">
    <location>
        <begin position="366"/>
        <end position="375"/>
    </location>
</feature>
<feature type="DNA-binding region" description="DM" evidence="6">
    <location>
        <begin position="23"/>
        <end position="70"/>
    </location>
</feature>
<evidence type="ECO:0000256" key="3">
    <source>
        <dbReference type="ARBA" id="ARBA00022833"/>
    </source>
</evidence>
<dbReference type="InterPro" id="IPR005173">
    <property type="entry name" value="DMA"/>
</dbReference>
<feature type="domain" description="DM" evidence="8">
    <location>
        <begin position="23"/>
        <end position="70"/>
    </location>
</feature>
<dbReference type="InterPro" id="IPR036407">
    <property type="entry name" value="DM_DNA-bd_sf"/>
</dbReference>
<evidence type="ECO:0000256" key="4">
    <source>
        <dbReference type="ARBA" id="ARBA00023125"/>
    </source>
</evidence>
<dbReference type="SMART" id="SM00301">
    <property type="entry name" value="DM"/>
    <property type="match status" value="1"/>
</dbReference>
<dbReference type="CDD" id="cd14370">
    <property type="entry name" value="CUE_DMA"/>
    <property type="match status" value="1"/>
</dbReference>
<dbReference type="GO" id="GO:0046872">
    <property type="term" value="F:metal ion binding"/>
    <property type="evidence" value="ECO:0007669"/>
    <property type="project" value="UniProtKB-KW"/>
</dbReference>
<keyword evidence="5 6" id="KW-0539">Nucleus</keyword>
<feature type="region of interest" description="Disordered" evidence="7">
    <location>
        <begin position="122"/>
        <end position="143"/>
    </location>
</feature>
<evidence type="ECO:0000259" key="8">
    <source>
        <dbReference type="PROSITE" id="PS50809"/>
    </source>
</evidence>
<dbReference type="InterPro" id="IPR009060">
    <property type="entry name" value="UBA-like_sf"/>
</dbReference>
<name>A0A447DI94_9BILA</name>
<evidence type="ECO:0000256" key="2">
    <source>
        <dbReference type="ARBA" id="ARBA00022723"/>
    </source>
</evidence>
<dbReference type="PROSITE" id="PS40000">
    <property type="entry name" value="DM_1"/>
    <property type="match status" value="1"/>
</dbReference>
<dbReference type="SUPFAM" id="SSF46934">
    <property type="entry name" value="UBA-like"/>
    <property type="match status" value="1"/>
</dbReference>
<dbReference type="Pfam" id="PF03474">
    <property type="entry name" value="DMA"/>
    <property type="match status" value="1"/>
</dbReference>
<dbReference type="InterPro" id="IPR026607">
    <property type="entry name" value="DMRT"/>
</dbReference>
<dbReference type="SUPFAM" id="SSF82927">
    <property type="entry name" value="Cysteine-rich DNA binding domain, (DM domain)"/>
    <property type="match status" value="1"/>
</dbReference>
<proteinExistence type="evidence at transcript level"/>
<keyword evidence="2 6" id="KW-0479">Metal-binding</keyword>
<dbReference type="GO" id="GO:0007548">
    <property type="term" value="P:sex differentiation"/>
    <property type="evidence" value="ECO:0007669"/>
    <property type="project" value="TreeGrafter"/>
</dbReference>
<dbReference type="Pfam" id="PF00751">
    <property type="entry name" value="DM"/>
    <property type="match status" value="1"/>
</dbReference>
<dbReference type="InterPro" id="IPR001275">
    <property type="entry name" value="DM_DNA-bd"/>
</dbReference>
<sequence>MNPAGLLLAMHPTTEKGARKPKCARCRNHGMVSWLKGHKRHCRFRDCTCPKCNLIAERQRVMAAQVALKRQQAAEDAIAMGLRAISGGAPYGYLPPGPIFGTVTPPELSKLQDSEVKEFNEVKNQSEGQIKDEKETESSAKNIIENEKKRSIKAVSTEYEYKMNPGTLSTDFRPGRLTPLEILSRIFPMQKKNILELVLQGCNGDLVKAIEHFLSANDALLAQQAAATALHSPYITMTNLHSPISTSKVSLGGVKSAFTPLTASISNSPSSYTTFSTKAAAFSTEGLLARGTIFSSPRTGEMITTSAHFTYPVLPTTFGSSIGPHMFVHPFQTCLPGCIQCQTNNVVSQHEREIKGEEQTSDGCDDNSNQDSKHM</sequence>
<comment type="subcellular location">
    <subcellularLocation>
        <location evidence="6">Nucleus</location>
    </subcellularLocation>
</comment>
<dbReference type="PANTHER" id="PTHR12322:SF118">
    <property type="entry name" value="DM DOMAIN-CONTAINING PROTEIN"/>
    <property type="match status" value="1"/>
</dbReference>
<dbReference type="PANTHER" id="PTHR12322">
    <property type="entry name" value="DOUBLESEX AND MAB-3 RELATED TRANSCRIPTION FACTOR DMRT"/>
    <property type="match status" value="1"/>
</dbReference>
<dbReference type="Gene3D" id="4.10.1040.10">
    <property type="entry name" value="DM DNA-binding domain"/>
    <property type="match status" value="1"/>
</dbReference>
<dbReference type="FunFam" id="4.10.1040.10:FF:000001">
    <property type="entry name" value="doublesex- and mab-3-related transcription factor 1"/>
    <property type="match status" value="1"/>
</dbReference>
<evidence type="ECO:0000256" key="1">
    <source>
        <dbReference type="ARBA" id="ARBA00006834"/>
    </source>
</evidence>
<accession>A0A447DI94</accession>
<evidence type="ECO:0000256" key="6">
    <source>
        <dbReference type="PROSITE-ProRule" id="PRU00070"/>
    </source>
</evidence>
<reference evidence="9" key="1">
    <citation type="submission" date="2018-10" db="EMBL/GenBank/DDBJ databases">
        <authorList>
            <person name="Janssen R."/>
        </authorList>
    </citation>
    <scope>NUCLEOTIDE SEQUENCE</scope>
    <source>
        <tissue evidence="9">Mix of complete embryos of different developmental stages</tissue>
    </source>
</reference>
<feature type="compositionally biased region" description="Basic and acidic residues" evidence="7">
    <location>
        <begin position="129"/>
        <end position="143"/>
    </location>
</feature>
<evidence type="ECO:0000256" key="7">
    <source>
        <dbReference type="SAM" id="MobiDB-lite"/>
    </source>
</evidence>
<comment type="similarity">
    <text evidence="1">Belongs to the DMRT family.</text>
</comment>